<keyword evidence="1" id="KW-1133">Transmembrane helix</keyword>
<keyword evidence="1" id="KW-0472">Membrane</keyword>
<evidence type="ECO:0000313" key="3">
    <source>
        <dbReference type="Proteomes" id="UP000199197"/>
    </source>
</evidence>
<feature type="transmembrane region" description="Helical" evidence="1">
    <location>
        <begin position="25"/>
        <end position="42"/>
    </location>
</feature>
<dbReference type="Proteomes" id="UP000199197">
    <property type="component" value="Unassembled WGS sequence"/>
</dbReference>
<gene>
    <name evidence="2" type="ORF">JGI23_00777</name>
</gene>
<accession>A0A0P1MW48</accession>
<sequence length="80" mass="9062">MIYLGALLGSVISWFVYEENLLKKSNFFLVLALIPSLVEFLLEKFLNVEILTFKLFASLWLGGIAGFVLSSQIVNMFGRK</sequence>
<reference evidence="3" key="1">
    <citation type="submission" date="2015-11" db="EMBL/GenBank/DDBJ databases">
        <authorList>
            <person name="Varghese N."/>
        </authorList>
    </citation>
    <scope>NUCLEOTIDE SEQUENCE [LARGE SCALE GENOMIC DNA]</scope>
    <source>
        <strain evidence="3">JGI-23</strain>
    </source>
</reference>
<protein>
    <submittedName>
        <fullName evidence="2">Uncharacterized protein</fullName>
    </submittedName>
</protein>
<keyword evidence="1" id="KW-0812">Transmembrane</keyword>
<evidence type="ECO:0000256" key="1">
    <source>
        <dbReference type="SAM" id="Phobius"/>
    </source>
</evidence>
<dbReference type="AlphaFoldDB" id="A0A0P1MW48"/>
<feature type="transmembrane region" description="Helical" evidence="1">
    <location>
        <begin position="54"/>
        <end position="74"/>
    </location>
</feature>
<evidence type="ECO:0000313" key="2">
    <source>
        <dbReference type="EMBL" id="CUT00061.1"/>
    </source>
</evidence>
<dbReference type="EMBL" id="CZVW01000007">
    <property type="protein sequence ID" value="CUT00061.1"/>
    <property type="molecule type" value="Genomic_DNA"/>
</dbReference>
<proteinExistence type="predicted"/>
<organism evidence="2 3">
    <name type="scientific">Candidatus Chryseopegocella kryptomonas</name>
    <dbReference type="NCBI Taxonomy" id="1633643"/>
    <lineage>
        <taxon>Bacteria</taxon>
        <taxon>Pseudomonadati</taxon>
        <taxon>Candidatus Kryptoniota</taxon>
        <taxon>Candidatus Chryseopegocella</taxon>
    </lineage>
</organism>
<name>A0A0P1MW48_9BACT</name>
<keyword evidence="3" id="KW-1185">Reference proteome</keyword>